<dbReference type="AlphaFoldDB" id="A0A1I7MPT0"/>
<dbReference type="PROSITE" id="PS51272">
    <property type="entry name" value="SLH"/>
    <property type="match status" value="2"/>
</dbReference>
<accession>A0A1I7MPT0</accession>
<dbReference type="SUPFAM" id="SSF110857">
    <property type="entry name" value="Gamma-glutamyl cyclotransferase-like"/>
    <property type="match status" value="1"/>
</dbReference>
<dbReference type="OrthoDB" id="4899095at2"/>
<gene>
    <name evidence="4" type="ORF">SAMN04487966_10914</name>
</gene>
<sequence length="472" mass="51885">MKTHHTGTRRLITLAVTAGLLTGGMAPAAAAPVAAPAVSASVTTPAAGPSAVAPQAALPAATDCAAKPFPDNTPGTAYYTAVRWAQCSGLVSGYGDGTFGMKRQISRNETAQILFRYRDPRWTAPTTSPFRDLSRSSVFYQAVTWGNNAKVITGYADRTWRGHQPITRAHTAAMLHRMTGAAWRAPHLDPFRDIAYGGPQYDSITWAHVNGITKGYSAREFGPQRNITRAELVTLLYRLHVTNGQFVTSAPNAYGTTQCTSNCVRYTTGTLNMRRGPSTDFPVITQLAAGKKLNVRLIGTGWAYVWDGTRAGWVSSRYLTSTPPRPPEPPKPPQPSQYPLAVYGTLRNGQSAYFLLKDKTISEVTVRVNGYGLWLRPGYSWWSFMIPSTSTDSVVVERMKIRSSQYASTLRDVDEWERYDPSQPLASQNYNRKLVTDRQGVRSWSYIAGSQMASYVKSNGTKIIGGDFLKRF</sequence>
<proteinExistence type="predicted"/>
<dbReference type="EMBL" id="FPCG01000009">
    <property type="protein sequence ID" value="SFV23911.1"/>
    <property type="molecule type" value="Genomic_DNA"/>
</dbReference>
<dbReference type="Gene3D" id="3.10.490.10">
    <property type="entry name" value="Gamma-glutamyl cyclotransferase-like"/>
    <property type="match status" value="1"/>
</dbReference>
<protein>
    <submittedName>
        <fullName evidence="4">S-layer homology domain-containing protein</fullName>
    </submittedName>
</protein>
<keyword evidence="5" id="KW-1185">Reference proteome</keyword>
<dbReference type="InterPro" id="IPR036568">
    <property type="entry name" value="GGCT-like_sf"/>
</dbReference>
<dbReference type="Pfam" id="PF08239">
    <property type="entry name" value="SH3_3"/>
    <property type="match status" value="1"/>
</dbReference>
<dbReference type="PROSITE" id="PS51318">
    <property type="entry name" value="TAT"/>
    <property type="match status" value="1"/>
</dbReference>
<feature type="chain" id="PRO_5011717309" evidence="1">
    <location>
        <begin position="31"/>
        <end position="472"/>
    </location>
</feature>
<dbReference type="PROSITE" id="PS51781">
    <property type="entry name" value="SH3B"/>
    <property type="match status" value="1"/>
</dbReference>
<evidence type="ECO:0000259" key="3">
    <source>
        <dbReference type="PROSITE" id="PS51781"/>
    </source>
</evidence>
<evidence type="ECO:0000256" key="1">
    <source>
        <dbReference type="SAM" id="SignalP"/>
    </source>
</evidence>
<dbReference type="Gene3D" id="2.30.30.40">
    <property type="entry name" value="SH3 Domains"/>
    <property type="match status" value="1"/>
</dbReference>
<keyword evidence="1" id="KW-0732">Signal</keyword>
<dbReference type="InterPro" id="IPR003646">
    <property type="entry name" value="SH3-like_bac-type"/>
</dbReference>
<evidence type="ECO:0000313" key="4">
    <source>
        <dbReference type="EMBL" id="SFV23911.1"/>
    </source>
</evidence>
<dbReference type="InterPro" id="IPR001119">
    <property type="entry name" value="SLH_dom"/>
</dbReference>
<dbReference type="InterPro" id="IPR006311">
    <property type="entry name" value="TAT_signal"/>
</dbReference>
<dbReference type="InterPro" id="IPR009288">
    <property type="entry name" value="AIG2-like_dom"/>
</dbReference>
<dbReference type="PANTHER" id="PTHR43308">
    <property type="entry name" value="OUTER MEMBRANE PROTEIN ALPHA-RELATED"/>
    <property type="match status" value="1"/>
</dbReference>
<dbReference type="STRING" id="574650.SAMN04487966_10914"/>
<reference evidence="4 5" key="1">
    <citation type="submission" date="2016-10" db="EMBL/GenBank/DDBJ databases">
        <authorList>
            <person name="de Groot N.N."/>
        </authorList>
    </citation>
    <scope>NUCLEOTIDE SEQUENCE [LARGE SCALE GENOMIC DNA]</scope>
    <source>
        <strain evidence="4 5">CGMCC 1.7054</strain>
    </source>
</reference>
<evidence type="ECO:0000313" key="5">
    <source>
        <dbReference type="Proteomes" id="UP000198881"/>
    </source>
</evidence>
<feature type="signal peptide" evidence="1">
    <location>
        <begin position="1"/>
        <end position="30"/>
    </location>
</feature>
<dbReference type="InterPro" id="IPR051465">
    <property type="entry name" value="Cell_Envelope_Struct_Comp"/>
</dbReference>
<evidence type="ECO:0000259" key="2">
    <source>
        <dbReference type="PROSITE" id="PS51272"/>
    </source>
</evidence>
<feature type="domain" description="SH3b" evidence="3">
    <location>
        <begin position="261"/>
        <end position="323"/>
    </location>
</feature>
<organism evidence="4 5">
    <name type="scientific">Micrococcus terreus</name>
    <dbReference type="NCBI Taxonomy" id="574650"/>
    <lineage>
        <taxon>Bacteria</taxon>
        <taxon>Bacillati</taxon>
        <taxon>Actinomycetota</taxon>
        <taxon>Actinomycetes</taxon>
        <taxon>Micrococcales</taxon>
        <taxon>Micrococcaceae</taxon>
        <taxon>Micrococcus</taxon>
    </lineage>
</organism>
<feature type="domain" description="SLH" evidence="2">
    <location>
        <begin position="187"/>
        <end position="250"/>
    </location>
</feature>
<dbReference type="Proteomes" id="UP000198881">
    <property type="component" value="Unassembled WGS sequence"/>
</dbReference>
<name>A0A1I7MPT0_9MICC</name>
<feature type="domain" description="SLH" evidence="2">
    <location>
        <begin position="65"/>
        <end position="128"/>
    </location>
</feature>
<dbReference type="RefSeq" id="WP_091698262.1">
    <property type="nucleotide sequence ID" value="NZ_FPCG01000009.1"/>
</dbReference>
<dbReference type="Pfam" id="PF00395">
    <property type="entry name" value="SLH"/>
    <property type="match status" value="3"/>
</dbReference>
<dbReference type="Pfam" id="PF06094">
    <property type="entry name" value="GGACT"/>
    <property type="match status" value="1"/>
</dbReference>
<dbReference type="SMART" id="SM00287">
    <property type="entry name" value="SH3b"/>
    <property type="match status" value="1"/>
</dbReference>